<evidence type="ECO:0000313" key="2">
    <source>
        <dbReference type="Proteomes" id="UP000199488"/>
    </source>
</evidence>
<protein>
    <recommendedName>
        <fullName evidence="3">DUF2507 domain-containing protein</fullName>
    </recommendedName>
</protein>
<evidence type="ECO:0000313" key="1">
    <source>
        <dbReference type="EMBL" id="SDW68741.1"/>
    </source>
</evidence>
<dbReference type="AlphaFoldDB" id="A0A1H2VK59"/>
<dbReference type="EMBL" id="FNNC01000004">
    <property type="protein sequence ID" value="SDW68741.1"/>
    <property type="molecule type" value="Genomic_DNA"/>
</dbReference>
<keyword evidence="2" id="KW-1185">Reference proteome</keyword>
<proteinExistence type="predicted"/>
<dbReference type="SUPFAM" id="SSF111126">
    <property type="entry name" value="Ligand-binding domain in the NO signalling and Golgi transport"/>
    <property type="match status" value="1"/>
</dbReference>
<dbReference type="Proteomes" id="UP000199488">
    <property type="component" value="Unassembled WGS sequence"/>
</dbReference>
<accession>A0A1H2VK59</accession>
<name>A0A1H2VK59_9BACI</name>
<dbReference type="InterPro" id="IPR024096">
    <property type="entry name" value="NO_sig/Golgi_transp_ligand-bd"/>
</dbReference>
<dbReference type="STRING" id="1122204.SAMN05421781_2131"/>
<sequence length="128" mass="14917">MEMEEETNKPAAFGYELLRKNVLPDILGSDEHAILYWAGKQLARRYPCSAPAEVADFFRDAGWGEIVWKKERKKDVIAELSVYEKENSFTKALEGGFLAEQWSQMKDTYAETYIEEKKKSTTMHIKWE</sequence>
<organism evidence="1 2">
    <name type="scientific">Marinococcus luteus</name>
    <dbReference type="NCBI Taxonomy" id="1122204"/>
    <lineage>
        <taxon>Bacteria</taxon>
        <taxon>Bacillati</taxon>
        <taxon>Bacillota</taxon>
        <taxon>Bacilli</taxon>
        <taxon>Bacillales</taxon>
        <taxon>Bacillaceae</taxon>
        <taxon>Marinococcus</taxon>
    </lineage>
</organism>
<dbReference type="InterPro" id="IPR019642">
    <property type="entry name" value="DUF2507"/>
</dbReference>
<evidence type="ECO:0008006" key="3">
    <source>
        <dbReference type="Google" id="ProtNLM"/>
    </source>
</evidence>
<gene>
    <name evidence="1" type="ORF">SAMN05421781_2131</name>
</gene>
<dbReference type="Pfam" id="PF10702">
    <property type="entry name" value="DUF2507"/>
    <property type="match status" value="1"/>
</dbReference>
<reference evidence="1 2" key="1">
    <citation type="submission" date="2016-10" db="EMBL/GenBank/DDBJ databases">
        <authorList>
            <person name="de Groot N.N."/>
        </authorList>
    </citation>
    <scope>NUCLEOTIDE SEQUENCE [LARGE SCALE GENOMIC DNA]</scope>
    <source>
        <strain evidence="1 2">DSM 23126</strain>
    </source>
</reference>
<dbReference type="Gene3D" id="3.30.1380.20">
    <property type="entry name" value="Trafficking protein particle complex subunit 3"/>
    <property type="match status" value="1"/>
</dbReference>
<dbReference type="RefSeq" id="WP_091614770.1">
    <property type="nucleotide sequence ID" value="NZ_FNNC01000004.1"/>
</dbReference>